<dbReference type="PANTHER" id="PTHR30408">
    <property type="entry name" value="TYPE-1 RESTRICTION ENZYME ECOKI SPECIFICITY PROTEIN"/>
    <property type="match status" value="1"/>
</dbReference>
<dbReference type="Gene3D" id="3.90.220.20">
    <property type="entry name" value="DNA methylase specificity domains"/>
    <property type="match status" value="2"/>
</dbReference>
<feature type="domain" description="Type I restriction modification DNA specificity" evidence="4">
    <location>
        <begin position="210"/>
        <end position="381"/>
    </location>
</feature>
<dbReference type="InterPro" id="IPR052021">
    <property type="entry name" value="Type-I_RS_S_subunit"/>
</dbReference>
<evidence type="ECO:0000313" key="5">
    <source>
        <dbReference type="EMBL" id="AWA29904.1"/>
    </source>
</evidence>
<dbReference type="OrthoDB" id="667970at2"/>
<gene>
    <name evidence="5" type="ORF">HYN48_07325</name>
</gene>
<accession>A0A2S0RE54</accession>
<sequence length="396" mass="45637">MEKLVPRLRFPGFEGEWELRKLGELIEIKSGVSPSNYLIEDNGRYPFVKVEELNNCDKYQAFSRFYSNNKKNLIPKNSIIFPKRGAAILNNKVRINAVDILMDSNMMALIPTNIDSEFLFYKILDEKLYEIADTSTIPQINNKHIEPYKIIIPKKDEQIKISAFLKLFEDRLNLLLKKKTLLEQYKKGMMQQIFSQEVRFKDDDGGDFGEWEEKNLGEIGQSYIGLTYSPDDVVEEDGILVLRSSNIQDGVITFQDNVFVNAEISEKNFVKENDILICARNGSKHLIGKCAIIKKEHEGYAFGAFMTIYRSNYNRFLFHFFKSDFFIKQVHEHLGATINQITTKSLNGFIFPFPPVKEQTKIANFLSAIDDKIALVGKEIAGMENWKKGLLGEMFV</sequence>
<evidence type="ECO:0000256" key="3">
    <source>
        <dbReference type="ARBA" id="ARBA00023125"/>
    </source>
</evidence>
<organism evidence="5 6">
    <name type="scientific">Flavobacterium magnum</name>
    <dbReference type="NCBI Taxonomy" id="2162713"/>
    <lineage>
        <taxon>Bacteria</taxon>
        <taxon>Pseudomonadati</taxon>
        <taxon>Bacteroidota</taxon>
        <taxon>Flavobacteriia</taxon>
        <taxon>Flavobacteriales</taxon>
        <taxon>Flavobacteriaceae</taxon>
        <taxon>Flavobacterium</taxon>
    </lineage>
</organism>
<name>A0A2S0RE54_9FLAO</name>
<evidence type="ECO:0000313" key="6">
    <source>
        <dbReference type="Proteomes" id="UP000244193"/>
    </source>
</evidence>
<dbReference type="EMBL" id="CP028811">
    <property type="protein sequence ID" value="AWA29904.1"/>
    <property type="molecule type" value="Genomic_DNA"/>
</dbReference>
<evidence type="ECO:0000259" key="4">
    <source>
        <dbReference type="Pfam" id="PF01420"/>
    </source>
</evidence>
<dbReference type="Proteomes" id="UP000244193">
    <property type="component" value="Chromosome"/>
</dbReference>
<keyword evidence="6" id="KW-1185">Reference proteome</keyword>
<dbReference type="REBASE" id="248728">
    <property type="entry name" value="S.Fsp0048ORF7330P"/>
</dbReference>
<dbReference type="AlphaFoldDB" id="A0A2S0RE54"/>
<dbReference type="KEGG" id="fmg:HYN48_07325"/>
<keyword evidence="3" id="KW-0238">DNA-binding</keyword>
<evidence type="ECO:0000256" key="2">
    <source>
        <dbReference type="ARBA" id="ARBA00022747"/>
    </source>
</evidence>
<dbReference type="CDD" id="cd17265">
    <property type="entry name" value="RMtype1_S_Eco4255III-TRD2-CR2_like"/>
    <property type="match status" value="1"/>
</dbReference>
<comment type="similarity">
    <text evidence="1">Belongs to the type-I restriction system S methylase family.</text>
</comment>
<dbReference type="PANTHER" id="PTHR30408:SF12">
    <property type="entry name" value="TYPE I RESTRICTION ENZYME MJAVIII SPECIFICITY SUBUNIT"/>
    <property type="match status" value="1"/>
</dbReference>
<dbReference type="InterPro" id="IPR044946">
    <property type="entry name" value="Restrct_endonuc_typeI_TRD_sf"/>
</dbReference>
<keyword evidence="2" id="KW-0680">Restriction system</keyword>
<feature type="domain" description="Type I restriction modification DNA specificity" evidence="4">
    <location>
        <begin position="16"/>
        <end position="181"/>
    </location>
</feature>
<dbReference type="InterPro" id="IPR000055">
    <property type="entry name" value="Restrct_endonuc_typeI_TRD"/>
</dbReference>
<dbReference type="RefSeq" id="WP_108370488.1">
    <property type="nucleotide sequence ID" value="NZ_CP028811.1"/>
</dbReference>
<reference evidence="5 6" key="1">
    <citation type="submission" date="2018-04" db="EMBL/GenBank/DDBJ databases">
        <title>Genome sequencing of Flavobacterium sp. HYN0048.</title>
        <authorList>
            <person name="Yi H."/>
            <person name="Baek C."/>
        </authorList>
    </citation>
    <scope>NUCLEOTIDE SEQUENCE [LARGE SCALE GENOMIC DNA]</scope>
    <source>
        <strain evidence="5 6">HYN0048</strain>
    </source>
</reference>
<dbReference type="SUPFAM" id="SSF116734">
    <property type="entry name" value="DNA methylase specificity domain"/>
    <property type="match status" value="2"/>
</dbReference>
<dbReference type="GO" id="GO:0009307">
    <property type="term" value="P:DNA restriction-modification system"/>
    <property type="evidence" value="ECO:0007669"/>
    <property type="project" value="UniProtKB-KW"/>
</dbReference>
<dbReference type="GO" id="GO:0003677">
    <property type="term" value="F:DNA binding"/>
    <property type="evidence" value="ECO:0007669"/>
    <property type="project" value="UniProtKB-KW"/>
</dbReference>
<protein>
    <recommendedName>
        <fullName evidence="4">Type I restriction modification DNA specificity domain-containing protein</fullName>
    </recommendedName>
</protein>
<dbReference type="Pfam" id="PF01420">
    <property type="entry name" value="Methylase_S"/>
    <property type="match status" value="2"/>
</dbReference>
<proteinExistence type="inferred from homology"/>
<evidence type="ECO:0000256" key="1">
    <source>
        <dbReference type="ARBA" id="ARBA00010923"/>
    </source>
</evidence>
<dbReference type="Gene3D" id="1.10.287.1120">
    <property type="entry name" value="Bipartite methylase S protein"/>
    <property type="match status" value="1"/>
</dbReference>